<keyword evidence="2" id="KW-1185">Reference proteome</keyword>
<gene>
    <name evidence="1" type="ORF">L6164_023208</name>
</gene>
<organism evidence="1 2">
    <name type="scientific">Bauhinia variegata</name>
    <name type="common">Purple orchid tree</name>
    <name type="synonym">Phanera variegata</name>
    <dbReference type="NCBI Taxonomy" id="167791"/>
    <lineage>
        <taxon>Eukaryota</taxon>
        <taxon>Viridiplantae</taxon>
        <taxon>Streptophyta</taxon>
        <taxon>Embryophyta</taxon>
        <taxon>Tracheophyta</taxon>
        <taxon>Spermatophyta</taxon>
        <taxon>Magnoliopsida</taxon>
        <taxon>eudicotyledons</taxon>
        <taxon>Gunneridae</taxon>
        <taxon>Pentapetalae</taxon>
        <taxon>rosids</taxon>
        <taxon>fabids</taxon>
        <taxon>Fabales</taxon>
        <taxon>Fabaceae</taxon>
        <taxon>Cercidoideae</taxon>
        <taxon>Cercideae</taxon>
        <taxon>Bauhiniinae</taxon>
        <taxon>Bauhinia</taxon>
    </lineage>
</organism>
<dbReference type="Proteomes" id="UP000828941">
    <property type="component" value="Chromosome 9"/>
</dbReference>
<protein>
    <submittedName>
        <fullName evidence="1">Uncharacterized protein</fullName>
    </submittedName>
</protein>
<evidence type="ECO:0000313" key="2">
    <source>
        <dbReference type="Proteomes" id="UP000828941"/>
    </source>
</evidence>
<proteinExistence type="predicted"/>
<reference evidence="1 2" key="1">
    <citation type="journal article" date="2022" name="DNA Res.">
        <title>Chromosomal-level genome assembly of the orchid tree Bauhinia variegata (Leguminosae; Cercidoideae) supports the allotetraploid origin hypothesis of Bauhinia.</title>
        <authorList>
            <person name="Zhong Y."/>
            <person name="Chen Y."/>
            <person name="Zheng D."/>
            <person name="Pang J."/>
            <person name="Liu Y."/>
            <person name="Luo S."/>
            <person name="Meng S."/>
            <person name="Qian L."/>
            <person name="Wei D."/>
            <person name="Dai S."/>
            <person name="Zhou R."/>
        </authorList>
    </citation>
    <scope>NUCLEOTIDE SEQUENCE [LARGE SCALE GENOMIC DNA]</scope>
    <source>
        <strain evidence="1">BV-YZ2020</strain>
    </source>
</reference>
<accession>A0ACB9ML42</accession>
<comment type="caution">
    <text evidence="1">The sequence shown here is derived from an EMBL/GenBank/DDBJ whole genome shotgun (WGS) entry which is preliminary data.</text>
</comment>
<evidence type="ECO:0000313" key="1">
    <source>
        <dbReference type="EMBL" id="KAI4323615.1"/>
    </source>
</evidence>
<sequence length="479" mass="53310">MERITELTCKSSIPIFLLALLSLTTLTSKAQTPTYVGDDCTNSTEQTLSSSYQTNVNNILSWLTSSAGTSNGNNYTTINSSAATNDTVYGIFDCRGDVDRSFCQFCVSTASSEMVRRCPNRVSAVIWYDFCYIRYSNQNFIGKFSLGTLWYDLGSKNISNPTEVNTTENYMRNLIRIATVETNQLYAMGEFYLSNGEKRYGLVQCSRDIGKEKCGQCLEGVLEKIPQCCAQKLGWQVFVSGCLMKYTDYMFYTAGGQTTPPTAKQGGTNKSRTIIISIISALVAAALLVCSIYYFLRRKRVKTEMQLLETTPIIFPANAQSENSYEDLPIVPFVIIQESTDNFSEASKLGEGGFGPVYKARQREIQLELMNLSILLQAWTLWREGKSLELMDPTLEKSYIANEVTRCIHIGLLCVQEDAADRPTMSGVVVMLASETMTLPQPNHPAFSVGRMVKEQESTSKSPKDPSINDVTVSHIAPR</sequence>
<name>A0ACB9ML42_BAUVA</name>
<dbReference type="EMBL" id="CM039434">
    <property type="protein sequence ID" value="KAI4323615.1"/>
    <property type="molecule type" value="Genomic_DNA"/>
</dbReference>